<evidence type="ECO:0000313" key="1">
    <source>
        <dbReference type="EMBL" id="VEU61139.1"/>
    </source>
</evidence>
<organism evidence="1 2">
    <name type="scientific">Mycoplasmopsis bovigenitalium</name>
    <dbReference type="NCBI Taxonomy" id="2112"/>
    <lineage>
        <taxon>Bacteria</taxon>
        <taxon>Bacillati</taxon>
        <taxon>Mycoplasmatota</taxon>
        <taxon>Mycoplasmoidales</taxon>
        <taxon>Metamycoplasmataceae</taxon>
        <taxon>Mycoplasmopsis</taxon>
    </lineage>
</organism>
<dbReference type="GO" id="GO:0006508">
    <property type="term" value="P:proteolysis"/>
    <property type="evidence" value="ECO:0007669"/>
    <property type="project" value="InterPro"/>
</dbReference>
<dbReference type="Gene3D" id="3.40.50.200">
    <property type="entry name" value="Peptidase S8/S53 domain"/>
    <property type="match status" value="1"/>
</dbReference>
<proteinExistence type="predicted"/>
<evidence type="ECO:0000313" key="2">
    <source>
        <dbReference type="Proteomes" id="UP000290942"/>
    </source>
</evidence>
<accession>A0A449AA26</accession>
<sequence>MTLPIMVVSAHVRVDNDIVAKDGVSDNIISSPLDLPDKDYEYLQNMYDFYYRKLNIHGRDSDSKNEVYNRVGIVETKSLETNYLFLKDKTKININQVTEKTKYGNHGYAVTSIIGTDTGINKNAYLYYEDLSSTKENGNDILEKIKKLHENHGIKLINLSLGWGYNPLGILIPNELPSINKESNLEEIGRWDTYMFLTVGKLMSFYHYLNNKEYKKRCRWHIWKNIWWSWPICIEEWY</sequence>
<gene>
    <name evidence="1" type="ORF">NCTC10122_00731</name>
</gene>
<dbReference type="Proteomes" id="UP000290942">
    <property type="component" value="Chromosome"/>
</dbReference>
<dbReference type="AlphaFoldDB" id="A0A449AA26"/>
<dbReference type="InterPro" id="IPR036852">
    <property type="entry name" value="Peptidase_S8/S53_dom_sf"/>
</dbReference>
<dbReference type="RefSeq" id="WP_129687937.1">
    <property type="nucleotide sequence ID" value="NZ_LR214970.1"/>
</dbReference>
<dbReference type="SUPFAM" id="SSF52743">
    <property type="entry name" value="Subtilisin-like"/>
    <property type="match status" value="1"/>
</dbReference>
<dbReference type="GO" id="GO:0004252">
    <property type="term" value="F:serine-type endopeptidase activity"/>
    <property type="evidence" value="ECO:0007669"/>
    <property type="project" value="InterPro"/>
</dbReference>
<protein>
    <recommendedName>
        <fullName evidence="3">Peptidase S8/S53 domain-containing protein</fullName>
    </recommendedName>
</protein>
<name>A0A449AA26_9BACT</name>
<evidence type="ECO:0008006" key="3">
    <source>
        <dbReference type="Google" id="ProtNLM"/>
    </source>
</evidence>
<dbReference type="EMBL" id="LR214970">
    <property type="protein sequence ID" value="VEU61139.1"/>
    <property type="molecule type" value="Genomic_DNA"/>
</dbReference>
<reference evidence="1 2" key="1">
    <citation type="submission" date="2019-01" db="EMBL/GenBank/DDBJ databases">
        <authorList>
            <consortium name="Pathogen Informatics"/>
        </authorList>
    </citation>
    <scope>NUCLEOTIDE SEQUENCE [LARGE SCALE GENOMIC DNA]</scope>
    <source>
        <strain evidence="1 2">NCTC10122</strain>
    </source>
</reference>